<dbReference type="EMBL" id="LAZR01024689">
    <property type="protein sequence ID" value="KKL74332.1"/>
    <property type="molecule type" value="Genomic_DNA"/>
</dbReference>
<dbReference type="AlphaFoldDB" id="A0A0F9HGV9"/>
<name>A0A0F9HGV9_9ZZZZ</name>
<evidence type="ECO:0000313" key="1">
    <source>
        <dbReference type="EMBL" id="KKL74332.1"/>
    </source>
</evidence>
<comment type="caution">
    <text evidence="1">The sequence shown here is derived from an EMBL/GenBank/DDBJ whole genome shotgun (WGS) entry which is preliminary data.</text>
</comment>
<accession>A0A0F9HGV9</accession>
<gene>
    <name evidence="1" type="ORF">LCGC14_2065920</name>
</gene>
<reference evidence="1" key="1">
    <citation type="journal article" date="2015" name="Nature">
        <title>Complex archaea that bridge the gap between prokaryotes and eukaryotes.</title>
        <authorList>
            <person name="Spang A."/>
            <person name="Saw J.H."/>
            <person name="Jorgensen S.L."/>
            <person name="Zaremba-Niedzwiedzka K."/>
            <person name="Martijn J."/>
            <person name="Lind A.E."/>
            <person name="van Eijk R."/>
            <person name="Schleper C."/>
            <person name="Guy L."/>
            <person name="Ettema T.J."/>
        </authorList>
    </citation>
    <scope>NUCLEOTIDE SEQUENCE</scope>
</reference>
<feature type="non-terminal residue" evidence="1">
    <location>
        <position position="252"/>
    </location>
</feature>
<protein>
    <submittedName>
        <fullName evidence="1">Uncharacterized protein</fullName>
    </submittedName>
</protein>
<organism evidence="1">
    <name type="scientific">marine sediment metagenome</name>
    <dbReference type="NCBI Taxonomy" id="412755"/>
    <lineage>
        <taxon>unclassified sequences</taxon>
        <taxon>metagenomes</taxon>
        <taxon>ecological metagenomes</taxon>
    </lineage>
</organism>
<proteinExistence type="predicted"/>
<sequence length="252" mass="25856">MTSRKRPPLREELSLFRAVIAREGVTTAAGAAAGTSIIDAGLVGFGATSFFTMLLVLYPGQEQLVDSMDITAFNNVTGEITYSTAYKGVAAAIPAGAPYTIVTFRFVPAEVAALQTDLTALMADVGDASASTLGSILGILGDPATTLLAQIIAIQADIGDPTGETLPSLAAKWGDIARSLDLILGARWDAAGDLGGDIAAILAALAGAAGIFNEQADVAVTINAINGAETDVFDLNVAATRYIVRNLRLKAV</sequence>